<dbReference type="EC" id="5.4.99.5" evidence="2"/>
<reference evidence="7 8" key="1">
    <citation type="submission" date="2020-08" db="EMBL/GenBank/DDBJ databases">
        <title>Sequencing the genomes of 1000 actinobacteria strains.</title>
        <authorList>
            <person name="Klenk H.-P."/>
        </authorList>
    </citation>
    <scope>NUCLEOTIDE SEQUENCE [LARGE SCALE GENOMIC DNA]</scope>
    <source>
        <strain evidence="7 8">DSM 43768</strain>
    </source>
</reference>
<dbReference type="GO" id="GO:0009697">
    <property type="term" value="P:salicylic acid biosynthetic process"/>
    <property type="evidence" value="ECO:0007669"/>
    <property type="project" value="TreeGrafter"/>
</dbReference>
<dbReference type="InterPro" id="IPR008240">
    <property type="entry name" value="Chorismate_mutase_periplasmic"/>
</dbReference>
<dbReference type="SUPFAM" id="SSF48600">
    <property type="entry name" value="Chorismate mutase II"/>
    <property type="match status" value="1"/>
</dbReference>
<dbReference type="InterPro" id="IPR036263">
    <property type="entry name" value="Chorismate_II_sf"/>
</dbReference>
<evidence type="ECO:0000259" key="6">
    <source>
        <dbReference type="PROSITE" id="PS51168"/>
    </source>
</evidence>
<protein>
    <recommendedName>
        <fullName evidence="2">chorismate mutase</fullName>
        <ecNumber evidence="2">5.4.99.5</ecNumber>
    </recommendedName>
</protein>
<feature type="signal peptide" evidence="5">
    <location>
        <begin position="1"/>
        <end position="25"/>
    </location>
</feature>
<dbReference type="InterPro" id="IPR002701">
    <property type="entry name" value="CM_II_prokaryot"/>
</dbReference>
<dbReference type="GO" id="GO:0004106">
    <property type="term" value="F:chorismate mutase activity"/>
    <property type="evidence" value="ECO:0007669"/>
    <property type="project" value="UniProtKB-EC"/>
</dbReference>
<dbReference type="PANTHER" id="PTHR38041:SF2">
    <property type="entry name" value="SECRETED CHORISMATE MUTASE"/>
    <property type="match status" value="1"/>
</dbReference>
<dbReference type="PROSITE" id="PS51168">
    <property type="entry name" value="CHORISMATE_MUT_2"/>
    <property type="match status" value="1"/>
</dbReference>
<dbReference type="PANTHER" id="PTHR38041">
    <property type="entry name" value="CHORISMATE MUTASE"/>
    <property type="match status" value="1"/>
</dbReference>
<dbReference type="NCBIfam" id="TIGR01806">
    <property type="entry name" value="CM_mono2"/>
    <property type="match status" value="1"/>
</dbReference>
<gene>
    <name evidence="7" type="ORF">HD593_000215</name>
</gene>
<proteinExistence type="predicted"/>
<dbReference type="Gene3D" id="1.20.59.10">
    <property type="entry name" value="Chorismate mutase"/>
    <property type="match status" value="1"/>
</dbReference>
<keyword evidence="8" id="KW-1185">Reference proteome</keyword>
<evidence type="ECO:0000313" key="7">
    <source>
        <dbReference type="EMBL" id="MBB6545420.1"/>
    </source>
</evidence>
<dbReference type="AlphaFoldDB" id="A0A7X0NL36"/>
<evidence type="ECO:0000256" key="2">
    <source>
        <dbReference type="ARBA" id="ARBA00012404"/>
    </source>
</evidence>
<dbReference type="SMART" id="SM00830">
    <property type="entry name" value="CM_2"/>
    <property type="match status" value="1"/>
</dbReference>
<sequence length="208" mass="22123">MTLVVRSASLALMSMVLLGPTAAGADDAATGVVVPDSGDRAGLLALVDLIVRRLSLADEVAAAKLADGRPIADPVRERRLLDAVAALAARSGTAPEAGVRFFRAQIEAGKMVQRGLHARWRAHPELRPRRHPDLAGEVRPRLDRLTPPLLRLLGETEPVRASDGRCWSGLAAARLAVEARTGLDRLHRDALDAALAPLCDPAQADRVT</sequence>
<accession>A0A7X0NL36</accession>
<dbReference type="RefSeq" id="WP_185100269.1">
    <property type="nucleotide sequence ID" value="NZ_BAAAXY010000015.1"/>
</dbReference>
<evidence type="ECO:0000256" key="3">
    <source>
        <dbReference type="ARBA" id="ARBA00022729"/>
    </source>
</evidence>
<organism evidence="7 8">
    <name type="scientific">Nonomuraea rubra</name>
    <dbReference type="NCBI Taxonomy" id="46180"/>
    <lineage>
        <taxon>Bacteria</taxon>
        <taxon>Bacillati</taxon>
        <taxon>Actinomycetota</taxon>
        <taxon>Actinomycetes</taxon>
        <taxon>Streptosporangiales</taxon>
        <taxon>Streptosporangiaceae</taxon>
        <taxon>Nonomuraea</taxon>
    </lineage>
</organism>
<dbReference type="UniPathway" id="UPA00120">
    <property type="reaction ID" value="UER00203"/>
</dbReference>
<evidence type="ECO:0000313" key="8">
    <source>
        <dbReference type="Proteomes" id="UP000565579"/>
    </source>
</evidence>
<dbReference type="InterPro" id="IPR036979">
    <property type="entry name" value="CM_dom_sf"/>
</dbReference>
<dbReference type="Proteomes" id="UP000565579">
    <property type="component" value="Unassembled WGS sequence"/>
</dbReference>
<dbReference type="Pfam" id="PF01817">
    <property type="entry name" value="CM_2"/>
    <property type="match status" value="1"/>
</dbReference>
<feature type="domain" description="Chorismate mutase" evidence="6">
    <location>
        <begin position="22"/>
        <end position="117"/>
    </location>
</feature>
<evidence type="ECO:0000256" key="5">
    <source>
        <dbReference type="SAM" id="SignalP"/>
    </source>
</evidence>
<evidence type="ECO:0000256" key="1">
    <source>
        <dbReference type="ARBA" id="ARBA00004817"/>
    </source>
</evidence>
<keyword evidence="4 7" id="KW-0413">Isomerase</keyword>
<keyword evidence="3 5" id="KW-0732">Signal</keyword>
<feature type="chain" id="PRO_5031077638" description="chorismate mutase" evidence="5">
    <location>
        <begin position="26"/>
        <end position="208"/>
    </location>
</feature>
<evidence type="ECO:0000256" key="4">
    <source>
        <dbReference type="ARBA" id="ARBA00023235"/>
    </source>
</evidence>
<name>A0A7X0NL36_9ACTN</name>
<comment type="caution">
    <text evidence="7">The sequence shown here is derived from an EMBL/GenBank/DDBJ whole genome shotgun (WGS) entry which is preliminary data.</text>
</comment>
<comment type="pathway">
    <text evidence="1">Metabolic intermediate biosynthesis; prephenate biosynthesis; prephenate from chorismate: step 1/1.</text>
</comment>
<dbReference type="EMBL" id="JACHMI010000001">
    <property type="protein sequence ID" value="MBB6545420.1"/>
    <property type="molecule type" value="Genomic_DNA"/>
</dbReference>
<dbReference type="GO" id="GO:0046417">
    <property type="term" value="P:chorismate metabolic process"/>
    <property type="evidence" value="ECO:0007669"/>
    <property type="project" value="InterPro"/>
</dbReference>
<dbReference type="InterPro" id="IPR051331">
    <property type="entry name" value="Chorismate_mutase-related"/>
</dbReference>